<evidence type="ECO:0000256" key="1">
    <source>
        <dbReference type="SAM" id="MobiDB-lite"/>
    </source>
</evidence>
<feature type="compositionally biased region" description="Polar residues" evidence="1">
    <location>
        <begin position="49"/>
        <end position="61"/>
    </location>
</feature>
<dbReference type="Proteomes" id="UP001054945">
    <property type="component" value="Unassembled WGS sequence"/>
</dbReference>
<reference evidence="2 3" key="1">
    <citation type="submission" date="2021-06" db="EMBL/GenBank/DDBJ databases">
        <title>Caerostris extrusa draft genome.</title>
        <authorList>
            <person name="Kono N."/>
            <person name="Arakawa K."/>
        </authorList>
    </citation>
    <scope>NUCLEOTIDE SEQUENCE [LARGE SCALE GENOMIC DNA]</scope>
</reference>
<keyword evidence="3" id="KW-1185">Reference proteome</keyword>
<protein>
    <submittedName>
        <fullName evidence="2">Uncharacterized protein</fullName>
    </submittedName>
</protein>
<evidence type="ECO:0000313" key="2">
    <source>
        <dbReference type="EMBL" id="GIX80003.1"/>
    </source>
</evidence>
<proteinExistence type="predicted"/>
<feature type="region of interest" description="Disordered" evidence="1">
    <location>
        <begin position="92"/>
        <end position="111"/>
    </location>
</feature>
<comment type="caution">
    <text evidence="2">The sequence shown here is derived from an EMBL/GenBank/DDBJ whole genome shotgun (WGS) entry which is preliminary data.</text>
</comment>
<accession>A0AAV4N6E9</accession>
<feature type="compositionally biased region" description="Low complexity" evidence="1">
    <location>
        <begin position="19"/>
        <end position="46"/>
    </location>
</feature>
<dbReference type="AlphaFoldDB" id="A0AAV4N6E9"/>
<dbReference type="EMBL" id="BPLR01020561">
    <property type="protein sequence ID" value="GIX80003.1"/>
    <property type="molecule type" value="Genomic_DNA"/>
</dbReference>
<gene>
    <name evidence="2" type="ORF">CEXT_777001</name>
</gene>
<feature type="region of interest" description="Disordered" evidence="1">
    <location>
        <begin position="1"/>
        <end position="69"/>
    </location>
</feature>
<organism evidence="2 3">
    <name type="scientific">Caerostris extrusa</name>
    <name type="common">Bark spider</name>
    <name type="synonym">Caerostris bankana</name>
    <dbReference type="NCBI Taxonomy" id="172846"/>
    <lineage>
        <taxon>Eukaryota</taxon>
        <taxon>Metazoa</taxon>
        <taxon>Ecdysozoa</taxon>
        <taxon>Arthropoda</taxon>
        <taxon>Chelicerata</taxon>
        <taxon>Arachnida</taxon>
        <taxon>Araneae</taxon>
        <taxon>Araneomorphae</taxon>
        <taxon>Entelegynae</taxon>
        <taxon>Araneoidea</taxon>
        <taxon>Araneidae</taxon>
        <taxon>Caerostris</taxon>
    </lineage>
</organism>
<sequence>MPPTRVNEEWMMEEDEPIQESMQPSQESIQPSQESEQPSQEFIQPSHEFGQSSQESGQETTVPDDIQNDKFEIDLLTPLVIVEDNLPVENEDIEESEHIITPTVAQPHVEK</sequence>
<name>A0AAV4N6E9_CAEEX</name>
<evidence type="ECO:0000313" key="3">
    <source>
        <dbReference type="Proteomes" id="UP001054945"/>
    </source>
</evidence>